<dbReference type="PANTHER" id="PTHR13674">
    <property type="entry name" value="GROWTH AND TRANSFORMATION-DEPENDENT PROTEIN"/>
    <property type="match status" value="1"/>
</dbReference>
<evidence type="ECO:0000256" key="7">
    <source>
        <dbReference type="SAM" id="Phobius"/>
    </source>
</evidence>
<dbReference type="OrthoDB" id="8193498at2759"/>
<reference evidence="8" key="3">
    <citation type="submission" date="2025-05" db="UniProtKB">
        <authorList>
            <consortium name="Ensembl"/>
        </authorList>
    </citation>
    <scope>IDENTIFICATION</scope>
</reference>
<dbReference type="PANTHER" id="PTHR13674:SF2">
    <property type="entry name" value="PROTEIN FAM162A"/>
    <property type="match status" value="1"/>
</dbReference>
<sequence>MNFVWSRLSIGNILGQKCRQAAETWSHRGMCNKPQEVKTEPLPSAPAEAPRPAFRIPGSRPSALDKKMLLWSGRYKSADQIPEFVQFEAISAARNKIRVKACYAMILLTLSACLVMVIQGKRAAGRNESLAALNLEKKAKWREELQK</sequence>
<dbReference type="KEGG" id="lcf:108881726"/>
<evidence type="ECO:0000313" key="10">
    <source>
        <dbReference type="RefSeq" id="XP_018529350.1"/>
    </source>
</evidence>
<dbReference type="STRING" id="8187.ENSLCAP00010025639"/>
<dbReference type="GeneTree" id="ENSGT00640000091497"/>
<organism evidence="8 9">
    <name type="scientific">Lates calcarifer</name>
    <name type="common">Barramundi</name>
    <name type="synonym">Holocentrus calcarifer</name>
    <dbReference type="NCBI Taxonomy" id="8187"/>
    <lineage>
        <taxon>Eukaryota</taxon>
        <taxon>Metazoa</taxon>
        <taxon>Chordata</taxon>
        <taxon>Craniata</taxon>
        <taxon>Vertebrata</taxon>
        <taxon>Euteleostomi</taxon>
        <taxon>Actinopterygii</taxon>
        <taxon>Neopterygii</taxon>
        <taxon>Teleostei</taxon>
        <taxon>Neoteleostei</taxon>
        <taxon>Acanthomorphata</taxon>
        <taxon>Carangaria</taxon>
        <taxon>Carangaria incertae sedis</taxon>
        <taxon>Centropomidae</taxon>
        <taxon>Lates</taxon>
    </lineage>
</organism>
<dbReference type="Proteomes" id="UP000694890">
    <property type="component" value="Linkage group LG24"/>
</dbReference>
<dbReference type="GO" id="GO:0090200">
    <property type="term" value="P:positive regulation of release of cytochrome c from mitochondria"/>
    <property type="evidence" value="ECO:0007669"/>
    <property type="project" value="TreeGrafter"/>
</dbReference>
<dbReference type="InterPro" id="IPR009432">
    <property type="entry name" value="DUF1075"/>
</dbReference>
<dbReference type="AlphaFoldDB" id="A0A4W6DLJ2"/>
<evidence type="ECO:0000256" key="1">
    <source>
        <dbReference type="ARBA" id="ARBA00004167"/>
    </source>
</evidence>
<gene>
    <name evidence="8" type="primary">FAM162A</name>
    <name evidence="10" type="synonym">fam162a</name>
</gene>
<dbReference type="InParanoid" id="A0A4W6DLJ2"/>
<evidence type="ECO:0000256" key="2">
    <source>
        <dbReference type="ARBA" id="ARBA00007363"/>
    </source>
</evidence>
<evidence type="ECO:0000313" key="9">
    <source>
        <dbReference type="Proteomes" id="UP000314980"/>
    </source>
</evidence>
<dbReference type="Proteomes" id="UP000314980">
    <property type="component" value="Unassembled WGS sequence"/>
</dbReference>
<evidence type="ECO:0000256" key="3">
    <source>
        <dbReference type="ARBA" id="ARBA00022692"/>
    </source>
</evidence>
<dbReference type="GO" id="GO:0005739">
    <property type="term" value="C:mitochondrion"/>
    <property type="evidence" value="ECO:0007669"/>
    <property type="project" value="TreeGrafter"/>
</dbReference>
<keyword evidence="9" id="KW-1185">Reference proteome</keyword>
<dbReference type="RefSeq" id="XP_018529350.1">
    <property type="nucleotide sequence ID" value="XM_018673834.2"/>
</dbReference>
<protein>
    <submittedName>
        <fullName evidence="8">Family with sequence similarity 162 member A</fullName>
    </submittedName>
    <submittedName>
        <fullName evidence="10">Protein FAM162B</fullName>
    </submittedName>
</protein>
<dbReference type="GO" id="GO:0051402">
    <property type="term" value="P:neuron apoptotic process"/>
    <property type="evidence" value="ECO:0007669"/>
    <property type="project" value="TreeGrafter"/>
</dbReference>
<dbReference type="CTD" id="26355"/>
<keyword evidence="3 7" id="KW-0812">Transmembrane</keyword>
<comment type="subcellular location">
    <subcellularLocation>
        <location evidence="1">Membrane</location>
        <topology evidence="1">Single-pass membrane protein</topology>
    </subcellularLocation>
</comment>
<evidence type="ECO:0000256" key="4">
    <source>
        <dbReference type="ARBA" id="ARBA00022989"/>
    </source>
</evidence>
<comment type="similarity">
    <text evidence="2">Belongs to the UPF0389 family.</text>
</comment>
<keyword evidence="5 7" id="KW-0472">Membrane</keyword>
<dbReference type="GO" id="GO:0071456">
    <property type="term" value="P:cellular response to hypoxia"/>
    <property type="evidence" value="ECO:0007669"/>
    <property type="project" value="TreeGrafter"/>
</dbReference>
<reference evidence="9" key="1">
    <citation type="submission" date="2015-09" db="EMBL/GenBank/DDBJ databases">
        <authorList>
            <person name="Sai Rama Sridatta P."/>
        </authorList>
    </citation>
    <scope>NUCLEOTIDE SEQUENCE [LARGE SCALE GENOMIC DNA]</scope>
</reference>
<accession>A0A4W6DLJ2</accession>
<evidence type="ECO:0000256" key="6">
    <source>
        <dbReference type="SAM" id="MobiDB-lite"/>
    </source>
</evidence>
<feature type="region of interest" description="Disordered" evidence="6">
    <location>
        <begin position="33"/>
        <end position="56"/>
    </location>
</feature>
<evidence type="ECO:0000313" key="8">
    <source>
        <dbReference type="Ensembl" id="ENSLCAP00010025639.1"/>
    </source>
</evidence>
<dbReference type="GeneID" id="108881726"/>
<name>A0A4W6DLJ2_LATCA</name>
<dbReference type="Pfam" id="PF06388">
    <property type="entry name" value="DUF1075"/>
    <property type="match status" value="1"/>
</dbReference>
<feature type="transmembrane region" description="Helical" evidence="7">
    <location>
        <begin position="101"/>
        <end position="120"/>
    </location>
</feature>
<reference evidence="10" key="2">
    <citation type="submission" date="2025-04" db="UniProtKB">
        <authorList>
            <consortium name="RefSeq"/>
        </authorList>
    </citation>
    <scope>IDENTIFICATION</scope>
    <source>
        <tissue evidence="10">Brain</tissue>
    </source>
</reference>
<dbReference type="GO" id="GO:0016020">
    <property type="term" value="C:membrane"/>
    <property type="evidence" value="ECO:0007669"/>
    <property type="project" value="UniProtKB-SubCell"/>
</dbReference>
<keyword evidence="4 7" id="KW-1133">Transmembrane helix</keyword>
<proteinExistence type="inferred from homology"/>
<dbReference type="Ensembl" id="ENSLCAT00010026188.1">
    <property type="protein sequence ID" value="ENSLCAP00010025639.1"/>
    <property type="gene ID" value="ENSLCAG00010011984.1"/>
</dbReference>
<evidence type="ECO:0000256" key="5">
    <source>
        <dbReference type="ARBA" id="ARBA00023136"/>
    </source>
</evidence>